<evidence type="ECO:0000256" key="6">
    <source>
        <dbReference type="SAM" id="Phobius"/>
    </source>
</evidence>
<evidence type="ECO:0000256" key="3">
    <source>
        <dbReference type="ARBA" id="ARBA00029447"/>
    </source>
</evidence>
<evidence type="ECO:0000259" key="8">
    <source>
        <dbReference type="PROSITE" id="PS50885"/>
    </source>
</evidence>
<name>A0A3A6TS03_9GAMM</name>
<keyword evidence="6" id="KW-0812">Transmembrane</keyword>
<feature type="transmembrane region" description="Helical" evidence="6">
    <location>
        <begin position="215"/>
        <end position="237"/>
    </location>
</feature>
<dbReference type="GO" id="GO:0004888">
    <property type="term" value="F:transmembrane signaling receptor activity"/>
    <property type="evidence" value="ECO:0007669"/>
    <property type="project" value="InterPro"/>
</dbReference>
<dbReference type="PANTHER" id="PTHR32089">
    <property type="entry name" value="METHYL-ACCEPTING CHEMOTAXIS PROTEIN MCPB"/>
    <property type="match status" value="1"/>
</dbReference>
<dbReference type="SMART" id="SM00283">
    <property type="entry name" value="MA"/>
    <property type="match status" value="1"/>
</dbReference>
<dbReference type="EMBL" id="QYYH01000094">
    <property type="protein sequence ID" value="RJY10755.1"/>
    <property type="molecule type" value="Genomic_DNA"/>
</dbReference>
<dbReference type="PROSITE" id="PS50111">
    <property type="entry name" value="CHEMOTAXIS_TRANSDUC_2"/>
    <property type="match status" value="1"/>
</dbReference>
<keyword evidence="2 4" id="KW-0807">Transducer</keyword>
<accession>A0A3A6TS03</accession>
<comment type="similarity">
    <text evidence="3">Belongs to the methyl-accepting chemotaxis (MCP) protein family.</text>
</comment>
<organism evidence="9 10">
    <name type="scientific">Parashewanella spongiae</name>
    <dbReference type="NCBI Taxonomy" id="342950"/>
    <lineage>
        <taxon>Bacteria</taxon>
        <taxon>Pseudomonadati</taxon>
        <taxon>Pseudomonadota</taxon>
        <taxon>Gammaproteobacteria</taxon>
        <taxon>Alteromonadales</taxon>
        <taxon>Shewanellaceae</taxon>
        <taxon>Parashewanella</taxon>
    </lineage>
</organism>
<evidence type="ECO:0000259" key="7">
    <source>
        <dbReference type="PROSITE" id="PS50111"/>
    </source>
</evidence>
<gene>
    <name evidence="9" type="ORF">D5R81_13945</name>
</gene>
<keyword evidence="6" id="KW-1133">Transmembrane helix</keyword>
<protein>
    <submittedName>
        <fullName evidence="9">Methyl-accepting chemotaxis protein</fullName>
    </submittedName>
</protein>
<keyword evidence="6" id="KW-0472">Membrane</keyword>
<dbReference type="Proteomes" id="UP000273022">
    <property type="component" value="Unassembled WGS sequence"/>
</dbReference>
<reference evidence="9 10" key="1">
    <citation type="submission" date="2018-09" db="EMBL/GenBank/DDBJ databases">
        <title>Phylogeny of the Shewanellaceae, and recommendation for two new genera, Pseudoshewanella and Parashewanella.</title>
        <authorList>
            <person name="Wang G."/>
        </authorList>
    </citation>
    <scope>NUCLEOTIDE SEQUENCE [LARGE SCALE GENOMIC DNA]</scope>
    <source>
        <strain evidence="9 10">KCTC 22492</strain>
    </source>
</reference>
<dbReference type="CDD" id="cd06225">
    <property type="entry name" value="HAMP"/>
    <property type="match status" value="1"/>
</dbReference>
<dbReference type="GO" id="GO:0006935">
    <property type="term" value="P:chemotaxis"/>
    <property type="evidence" value="ECO:0007669"/>
    <property type="project" value="InterPro"/>
</dbReference>
<keyword evidence="5" id="KW-0175">Coiled coil</keyword>
<feature type="coiled-coil region" evidence="5">
    <location>
        <begin position="176"/>
        <end position="203"/>
    </location>
</feature>
<evidence type="ECO:0000313" key="9">
    <source>
        <dbReference type="EMBL" id="RJY10755.1"/>
    </source>
</evidence>
<dbReference type="Gene3D" id="1.10.287.950">
    <property type="entry name" value="Methyl-accepting chemotaxis protein"/>
    <property type="match status" value="1"/>
</dbReference>
<evidence type="ECO:0000256" key="5">
    <source>
        <dbReference type="SAM" id="Coils"/>
    </source>
</evidence>
<feature type="domain" description="HAMP" evidence="8">
    <location>
        <begin position="239"/>
        <end position="291"/>
    </location>
</feature>
<keyword evidence="10" id="KW-1185">Reference proteome</keyword>
<evidence type="ECO:0000313" key="10">
    <source>
        <dbReference type="Proteomes" id="UP000273022"/>
    </source>
</evidence>
<dbReference type="SUPFAM" id="SSF58104">
    <property type="entry name" value="Methyl-accepting chemotaxis protein (MCP) signaling domain"/>
    <property type="match status" value="1"/>
</dbReference>
<feature type="coiled-coil region" evidence="5">
    <location>
        <begin position="346"/>
        <end position="394"/>
    </location>
</feature>
<dbReference type="InterPro" id="IPR004089">
    <property type="entry name" value="MCPsignal_dom"/>
</dbReference>
<dbReference type="AlphaFoldDB" id="A0A3A6TS03"/>
<dbReference type="InterPro" id="IPR004090">
    <property type="entry name" value="Chemotax_Me-accpt_rcpt"/>
</dbReference>
<proteinExistence type="inferred from homology"/>
<dbReference type="PANTHER" id="PTHR32089:SF120">
    <property type="entry name" value="METHYL-ACCEPTING CHEMOTAXIS PROTEIN TLPQ"/>
    <property type="match status" value="1"/>
</dbReference>
<dbReference type="Pfam" id="PF00015">
    <property type="entry name" value="MCPsignal"/>
    <property type="match status" value="1"/>
</dbReference>
<evidence type="ECO:0000256" key="2">
    <source>
        <dbReference type="ARBA" id="ARBA00023224"/>
    </source>
</evidence>
<comment type="subcellular location">
    <subcellularLocation>
        <location evidence="1">Membrane</location>
    </subcellularLocation>
</comment>
<dbReference type="InterPro" id="IPR003660">
    <property type="entry name" value="HAMP_dom"/>
</dbReference>
<dbReference type="CDD" id="cd11386">
    <property type="entry name" value="MCP_signal"/>
    <property type="match status" value="1"/>
</dbReference>
<evidence type="ECO:0000256" key="4">
    <source>
        <dbReference type="PROSITE-ProRule" id="PRU00284"/>
    </source>
</evidence>
<dbReference type="PRINTS" id="PR00260">
    <property type="entry name" value="CHEMTRNSDUCR"/>
</dbReference>
<dbReference type="FunFam" id="1.10.287.950:FF:000001">
    <property type="entry name" value="Methyl-accepting chemotaxis sensory transducer"/>
    <property type="match status" value="1"/>
</dbReference>
<dbReference type="Pfam" id="PF00672">
    <property type="entry name" value="HAMP"/>
    <property type="match status" value="1"/>
</dbReference>
<evidence type="ECO:0000256" key="1">
    <source>
        <dbReference type="ARBA" id="ARBA00004370"/>
    </source>
</evidence>
<dbReference type="GO" id="GO:0016020">
    <property type="term" value="C:membrane"/>
    <property type="evidence" value="ECO:0007669"/>
    <property type="project" value="UniProtKB-SubCell"/>
</dbReference>
<sequence length="569" mass="61488">MMVKKMDWLNNISLRKKILLGSAIPLILMFASMTISILQVKSIGKDIVAIAEVDLPLSNSLALITEHHLEQLVEFEKIFHYGSSSISSSKMNEKLNNAKLKFEELYQKISVELIQVAKASQEAVGHALTEEEAKEFANVTSMLKSINEKYLVYVEHSNEAIAAISLGDIEQGEKIGQEAEGEAEHLSTQLSELSHQIASFTEQAALRAEHHEEAVIVNLTVLVIIASLFGGVSSWIISQSINVRLKELVEIVKQVGGGDLTTKIIYSGKDEITDLKKGIGTMRDALVNTLNLISTQSSVVASTSEELSSTAAVSLDNSSSQQAEIEQLASAMNQMSTSSSEISVNINNSADAAKQAQKESENAKEMLVLLVNKVEELSSQIKDAETTILGLRQDGESINTVLEVIKSIAEQTNLLALNAAIEAARAGEQGRGFAVVADEVRTLATRTQLSTSEINETIGKIQHGTSTAVEVMQKSSQQVAEMVEEGRSVNESLNQAMNSVVQISDMSIQIAAATEEQSLVSEEINRNVVNITDVGNTVLAGAEEVTFATKDLSKISVELSDLVGQFKIS</sequence>
<dbReference type="PROSITE" id="PS50885">
    <property type="entry name" value="HAMP"/>
    <property type="match status" value="1"/>
</dbReference>
<comment type="caution">
    <text evidence="9">The sequence shown here is derived from an EMBL/GenBank/DDBJ whole genome shotgun (WGS) entry which is preliminary data.</text>
</comment>
<dbReference type="SMART" id="SM00304">
    <property type="entry name" value="HAMP"/>
    <property type="match status" value="1"/>
</dbReference>
<feature type="domain" description="Methyl-accepting transducer" evidence="7">
    <location>
        <begin position="296"/>
        <end position="532"/>
    </location>
</feature>
<dbReference type="GO" id="GO:0007165">
    <property type="term" value="P:signal transduction"/>
    <property type="evidence" value="ECO:0007669"/>
    <property type="project" value="UniProtKB-KW"/>
</dbReference>